<dbReference type="InterPro" id="IPR008139">
    <property type="entry name" value="SaposinB_dom"/>
</dbReference>
<sequence length="182" mass="20748">MLSQTTSVKFPAYLITSCNIIDIVQEKCLQIMKEEQFIKNLIEYALSMICENVNDLNIKRRCMHLMASETELFYKDFIDFAETNKLKTIVSWCQPSLKTANESNATLLCSTCETVVIFMKTFTQSEEAKSFIHQAIDKLCSLTGAFQSQCSLLGGIFIDKYLDMMTQMSSDSACQTMHLCQF</sequence>
<keyword evidence="4" id="KW-1185">Reference proteome</keyword>
<dbReference type="SMART" id="SM00741">
    <property type="entry name" value="SapB"/>
    <property type="match status" value="1"/>
</dbReference>
<dbReference type="EMBL" id="JALJAT010000005">
    <property type="protein sequence ID" value="KAK4469534.1"/>
    <property type="molecule type" value="Genomic_DNA"/>
</dbReference>
<dbReference type="Proteomes" id="UP001292079">
    <property type="component" value="Unassembled WGS sequence"/>
</dbReference>
<keyword evidence="1" id="KW-1015">Disulfide bond</keyword>
<organism evidence="3 4">
    <name type="scientific">Schistosoma mekongi</name>
    <name type="common">Parasitic worm</name>
    <dbReference type="NCBI Taxonomy" id="38744"/>
    <lineage>
        <taxon>Eukaryota</taxon>
        <taxon>Metazoa</taxon>
        <taxon>Spiralia</taxon>
        <taxon>Lophotrochozoa</taxon>
        <taxon>Platyhelminthes</taxon>
        <taxon>Trematoda</taxon>
        <taxon>Digenea</taxon>
        <taxon>Strigeidida</taxon>
        <taxon>Schistosomatoidea</taxon>
        <taxon>Schistosomatidae</taxon>
        <taxon>Schistosoma</taxon>
    </lineage>
</organism>
<evidence type="ECO:0000259" key="2">
    <source>
        <dbReference type="PROSITE" id="PS50015"/>
    </source>
</evidence>
<gene>
    <name evidence="3" type="ORF">MN116_007077</name>
</gene>
<evidence type="ECO:0000256" key="1">
    <source>
        <dbReference type="ARBA" id="ARBA00023157"/>
    </source>
</evidence>
<accession>A0AAE1ZA01</accession>
<comment type="caution">
    <text evidence="3">The sequence shown here is derived from an EMBL/GenBank/DDBJ whole genome shotgun (WGS) entry which is preliminary data.</text>
</comment>
<dbReference type="PROSITE" id="PS50015">
    <property type="entry name" value="SAP_B"/>
    <property type="match status" value="1"/>
</dbReference>
<dbReference type="AlphaFoldDB" id="A0AAE1ZA01"/>
<proteinExistence type="predicted"/>
<feature type="domain" description="Saposin B-type" evidence="2">
    <location>
        <begin position="105"/>
        <end position="182"/>
    </location>
</feature>
<evidence type="ECO:0000313" key="4">
    <source>
        <dbReference type="Proteomes" id="UP001292079"/>
    </source>
</evidence>
<reference evidence="3" key="1">
    <citation type="submission" date="2022-04" db="EMBL/GenBank/DDBJ databases">
        <authorList>
            <person name="Xu L."/>
            <person name="Lv Z."/>
        </authorList>
    </citation>
    <scope>NUCLEOTIDE SEQUENCE</scope>
    <source>
        <strain evidence="3">LV_2022a</strain>
    </source>
</reference>
<name>A0AAE1ZA01_SCHME</name>
<dbReference type="SUPFAM" id="SSF47862">
    <property type="entry name" value="Saposin"/>
    <property type="match status" value="1"/>
</dbReference>
<dbReference type="InterPro" id="IPR011001">
    <property type="entry name" value="Saposin-like"/>
</dbReference>
<evidence type="ECO:0000313" key="3">
    <source>
        <dbReference type="EMBL" id="KAK4469534.1"/>
    </source>
</evidence>
<reference evidence="3" key="2">
    <citation type="journal article" date="2023" name="Infect Dis Poverty">
        <title>Chromosome-scale genome of the human blood fluke Schistosoma mekongi and its implications for public health.</title>
        <authorList>
            <person name="Zhou M."/>
            <person name="Xu L."/>
            <person name="Xu D."/>
            <person name="Chen W."/>
            <person name="Khan J."/>
            <person name="Hu Y."/>
            <person name="Huang H."/>
            <person name="Wei H."/>
            <person name="Zhang Y."/>
            <person name="Chusongsang P."/>
            <person name="Tanasarnprasert K."/>
            <person name="Hu X."/>
            <person name="Limpanont Y."/>
            <person name="Lv Z."/>
        </authorList>
    </citation>
    <scope>NUCLEOTIDE SEQUENCE</scope>
    <source>
        <strain evidence="3">LV_2022a</strain>
    </source>
</reference>
<protein>
    <recommendedName>
        <fullName evidence="2">Saposin B-type domain-containing protein</fullName>
    </recommendedName>
</protein>
<dbReference type="Gene3D" id="1.10.225.10">
    <property type="entry name" value="Saposin-like"/>
    <property type="match status" value="1"/>
</dbReference>